<name>G4ZX01_PHYSP</name>
<feature type="transmembrane region" description="Helical" evidence="1">
    <location>
        <begin position="50"/>
        <end position="69"/>
    </location>
</feature>
<feature type="transmembrane region" description="Helical" evidence="1">
    <location>
        <begin position="75"/>
        <end position="94"/>
    </location>
</feature>
<sequence>MLTSDQYEVISTLRSEMAEKGFSRFGCRRSWMKNITPAERKLFMKYRKKGARRAASGGLFGALAMAGVWKIAALGTAFGVTGVIVGGLFGAWMAMRASRIRIKMVKEMVKLPTDESPQAW</sequence>
<organism evidence="2 3">
    <name type="scientific">Phytophthora sojae (strain P6497)</name>
    <name type="common">Soybean stem and root rot agent</name>
    <name type="synonym">Phytophthora megasperma f. sp. glycines</name>
    <dbReference type="NCBI Taxonomy" id="1094619"/>
    <lineage>
        <taxon>Eukaryota</taxon>
        <taxon>Sar</taxon>
        <taxon>Stramenopiles</taxon>
        <taxon>Oomycota</taxon>
        <taxon>Peronosporomycetes</taxon>
        <taxon>Peronosporales</taxon>
        <taxon>Peronosporaceae</taxon>
        <taxon>Phytophthora</taxon>
    </lineage>
</organism>
<dbReference type="AlphaFoldDB" id="G4ZX01"/>
<proteinExistence type="predicted"/>
<evidence type="ECO:0000256" key="1">
    <source>
        <dbReference type="SAM" id="Phobius"/>
    </source>
</evidence>
<dbReference type="GeneID" id="20659713"/>
<keyword evidence="3" id="KW-1185">Reference proteome</keyword>
<evidence type="ECO:0000313" key="3">
    <source>
        <dbReference type="Proteomes" id="UP000002640"/>
    </source>
</evidence>
<dbReference type="KEGG" id="psoj:PHYSODRAFT_515716"/>
<dbReference type="InParanoid" id="G4ZX01"/>
<dbReference type="Proteomes" id="UP000002640">
    <property type="component" value="Unassembled WGS sequence"/>
</dbReference>
<reference evidence="2 3" key="1">
    <citation type="journal article" date="2006" name="Science">
        <title>Phytophthora genome sequences uncover evolutionary origins and mechanisms of pathogenesis.</title>
        <authorList>
            <person name="Tyler B.M."/>
            <person name="Tripathy S."/>
            <person name="Zhang X."/>
            <person name="Dehal P."/>
            <person name="Jiang R.H."/>
            <person name="Aerts A."/>
            <person name="Arredondo F.D."/>
            <person name="Baxter L."/>
            <person name="Bensasson D."/>
            <person name="Beynon J.L."/>
            <person name="Chapman J."/>
            <person name="Damasceno C.M."/>
            <person name="Dorrance A.E."/>
            <person name="Dou D."/>
            <person name="Dickerman A.W."/>
            <person name="Dubchak I.L."/>
            <person name="Garbelotto M."/>
            <person name="Gijzen M."/>
            <person name="Gordon S.G."/>
            <person name="Govers F."/>
            <person name="Grunwald N.J."/>
            <person name="Huang W."/>
            <person name="Ivors K.L."/>
            <person name="Jones R.W."/>
            <person name="Kamoun S."/>
            <person name="Krampis K."/>
            <person name="Lamour K.H."/>
            <person name="Lee M.K."/>
            <person name="McDonald W.H."/>
            <person name="Medina M."/>
            <person name="Meijer H.J."/>
            <person name="Nordberg E.K."/>
            <person name="Maclean D.J."/>
            <person name="Ospina-Giraldo M.D."/>
            <person name="Morris P.F."/>
            <person name="Phuntumart V."/>
            <person name="Putnam N.H."/>
            <person name="Rash S."/>
            <person name="Rose J.K."/>
            <person name="Sakihama Y."/>
            <person name="Salamov A.A."/>
            <person name="Savidor A."/>
            <person name="Scheuring C.F."/>
            <person name="Smith B.M."/>
            <person name="Sobral B.W."/>
            <person name="Terry A."/>
            <person name="Torto-Alalibo T.A."/>
            <person name="Win J."/>
            <person name="Xu Z."/>
            <person name="Zhang H."/>
            <person name="Grigoriev I.V."/>
            <person name="Rokhsar D.S."/>
            <person name="Boore J.L."/>
        </authorList>
    </citation>
    <scope>NUCLEOTIDE SEQUENCE [LARGE SCALE GENOMIC DNA]</scope>
    <source>
        <strain evidence="2 3">P6497</strain>
    </source>
</reference>
<gene>
    <name evidence="2" type="ORF">PHYSODRAFT_515716</name>
</gene>
<accession>G4ZX01</accession>
<protein>
    <submittedName>
        <fullName evidence="2">Uncharacterized protein</fullName>
    </submittedName>
</protein>
<dbReference type="EMBL" id="JH159157">
    <property type="protein sequence ID" value="EGZ12471.1"/>
    <property type="molecule type" value="Genomic_DNA"/>
</dbReference>
<keyword evidence="1" id="KW-0472">Membrane</keyword>
<dbReference type="RefSeq" id="XP_009532804.1">
    <property type="nucleotide sequence ID" value="XM_009534509.1"/>
</dbReference>
<keyword evidence="1" id="KW-1133">Transmembrane helix</keyword>
<evidence type="ECO:0000313" key="2">
    <source>
        <dbReference type="EMBL" id="EGZ12471.1"/>
    </source>
</evidence>
<keyword evidence="1" id="KW-0812">Transmembrane</keyword>
<dbReference type="OMA" id="RIRIKMV"/>